<feature type="region of interest" description="Disordered" evidence="1">
    <location>
        <begin position="202"/>
        <end position="265"/>
    </location>
</feature>
<keyword evidence="2" id="KW-0812">Transmembrane</keyword>
<dbReference type="RefSeq" id="WP_027884715.1">
    <property type="nucleotide sequence ID" value="NZ_BMWY01000001.1"/>
</dbReference>
<evidence type="ECO:0000256" key="1">
    <source>
        <dbReference type="SAM" id="MobiDB-lite"/>
    </source>
</evidence>
<accession>A0ABQ3BFQ1</accession>
<feature type="compositionally biased region" description="Low complexity" evidence="1">
    <location>
        <begin position="91"/>
        <end position="115"/>
    </location>
</feature>
<evidence type="ECO:0000256" key="2">
    <source>
        <dbReference type="SAM" id="Phobius"/>
    </source>
</evidence>
<feature type="region of interest" description="Disordered" evidence="1">
    <location>
        <begin position="83"/>
        <end position="187"/>
    </location>
</feature>
<organism evidence="3 4">
    <name type="scientific">Mesonia mobilis</name>
    <dbReference type="NCBI Taxonomy" id="369791"/>
    <lineage>
        <taxon>Bacteria</taxon>
        <taxon>Pseudomonadati</taxon>
        <taxon>Bacteroidota</taxon>
        <taxon>Flavobacteriia</taxon>
        <taxon>Flavobacteriales</taxon>
        <taxon>Flavobacteriaceae</taxon>
        <taxon>Mesonia</taxon>
    </lineage>
</organism>
<feature type="transmembrane region" description="Helical" evidence="2">
    <location>
        <begin position="46"/>
        <end position="68"/>
    </location>
</feature>
<evidence type="ECO:0008006" key="5">
    <source>
        <dbReference type="Google" id="ProtNLM"/>
    </source>
</evidence>
<dbReference type="GeneID" id="94367673"/>
<feature type="compositionally biased region" description="Basic and acidic residues" evidence="1">
    <location>
        <begin position="235"/>
        <end position="245"/>
    </location>
</feature>
<dbReference type="Proteomes" id="UP000615593">
    <property type="component" value="Unassembled WGS sequence"/>
</dbReference>
<keyword evidence="4" id="KW-1185">Reference proteome</keyword>
<reference evidence="4" key="1">
    <citation type="journal article" date="2019" name="Int. J. Syst. Evol. Microbiol.">
        <title>The Global Catalogue of Microorganisms (GCM) 10K type strain sequencing project: providing services to taxonomists for standard genome sequencing and annotation.</title>
        <authorList>
            <consortium name="The Broad Institute Genomics Platform"/>
            <consortium name="The Broad Institute Genome Sequencing Center for Infectious Disease"/>
            <person name="Wu L."/>
            <person name="Ma J."/>
        </authorList>
    </citation>
    <scope>NUCLEOTIDE SEQUENCE [LARGE SCALE GENOMIC DNA]</scope>
    <source>
        <strain evidence="4">KCTC 12708</strain>
    </source>
</reference>
<gene>
    <name evidence="3" type="ORF">GCM10008088_00360</name>
</gene>
<feature type="compositionally biased region" description="Acidic residues" evidence="1">
    <location>
        <begin position="246"/>
        <end position="261"/>
    </location>
</feature>
<dbReference type="EMBL" id="BMWY01000001">
    <property type="protein sequence ID" value="GGZ43374.1"/>
    <property type="molecule type" value="Genomic_DNA"/>
</dbReference>
<protein>
    <recommendedName>
        <fullName evidence="5">Outer membrane protein beta-barrel domain-containing protein</fullName>
    </recommendedName>
</protein>
<comment type="caution">
    <text evidence="3">The sequence shown here is derived from an EMBL/GenBank/DDBJ whole genome shotgun (WGS) entry which is preliminary data.</text>
</comment>
<dbReference type="InterPro" id="IPR011250">
    <property type="entry name" value="OMP/PagP_B-barrel"/>
</dbReference>
<keyword evidence="2" id="KW-0472">Membrane</keyword>
<evidence type="ECO:0000313" key="4">
    <source>
        <dbReference type="Proteomes" id="UP000615593"/>
    </source>
</evidence>
<feature type="compositionally biased region" description="Polar residues" evidence="1">
    <location>
        <begin position="116"/>
        <end position="168"/>
    </location>
</feature>
<dbReference type="SUPFAM" id="SSF56925">
    <property type="entry name" value="OMPA-like"/>
    <property type="match status" value="1"/>
</dbReference>
<proteinExistence type="predicted"/>
<feature type="compositionally biased region" description="Basic and acidic residues" evidence="1">
    <location>
        <begin position="169"/>
        <end position="185"/>
    </location>
</feature>
<evidence type="ECO:0000313" key="3">
    <source>
        <dbReference type="EMBL" id="GGZ43374.1"/>
    </source>
</evidence>
<feature type="compositionally biased region" description="Polar residues" evidence="1">
    <location>
        <begin position="202"/>
        <end position="216"/>
    </location>
</feature>
<sequence length="527" mass="58437">MKEKKNIDRLFQEKFKDFEASPKDHVWSTIASELQENKKPKVIPIWWYRIAGVAALLIAAFLIGNFFMNQPQQKVVNTNKKETLQPEIRTNNEPFTNQNNNSSSNTNEAVVNSSTKDNPITPNPEKNNLQDETNTTNTGVKANSNRIVNGSSVEKSSSVKNGGLASTSNKEESHLNTSSAEKENSENAALAYQEQAINSKVGNETSAEENSSAIDKTTNSSTSTTDQLAENTSTSEEKFSDPKETIEDENTIADVEEEESDEKTKSLVEVAKEMEEEENNENEDKNEPQLSKWLIKPNVSPIYYGSLNGSNNIDQSLASNSSESDVTMAYGVNFAYAISDKLKVRSGISKVNMSYNVNNIAYSTDVNAVNLQGVTNNSQTQTVEIMSVNNSQPATFREVNRATIAPTTEGVLNQQLGYLEVPLEVEYALLDKRFGINVIGGASTLFLDDNDISINSENGHLSIGEANNLNSVSFTTNVGLGFDYQLSKKFDVNLEPTFKYQLNTYNNNINDFRPYYFGVYTGFSFKF</sequence>
<name>A0ABQ3BFQ1_9FLAO</name>
<keyword evidence="2" id="KW-1133">Transmembrane helix</keyword>